<dbReference type="EMBL" id="SOFD01000026">
    <property type="protein sequence ID" value="TFB76745.1"/>
    <property type="molecule type" value="Genomic_DNA"/>
</dbReference>
<organism evidence="1 3">
    <name type="scientific">Cryobacterium flavum</name>
    <dbReference type="NCBI Taxonomy" id="1424659"/>
    <lineage>
        <taxon>Bacteria</taxon>
        <taxon>Bacillati</taxon>
        <taxon>Actinomycetota</taxon>
        <taxon>Actinomycetes</taxon>
        <taxon>Micrococcales</taxon>
        <taxon>Microbacteriaceae</taxon>
        <taxon>Cryobacterium</taxon>
    </lineage>
</organism>
<evidence type="ECO:0000313" key="3">
    <source>
        <dbReference type="Proteomes" id="UP000199639"/>
    </source>
</evidence>
<keyword evidence="4" id="KW-1185">Reference proteome</keyword>
<name>A0A4R8V316_9MICO</name>
<dbReference type="EMBL" id="FNIB01000010">
    <property type="protein sequence ID" value="SDO07903.1"/>
    <property type="molecule type" value="Genomic_DNA"/>
</dbReference>
<sequence>MDTITAHIIPEPGTTNIAIAASVANATQTTAAAAWVARTLATAPPFTEERRARLATILRPAPLTLHVVV</sequence>
<protein>
    <submittedName>
        <fullName evidence="1">Uncharacterized protein</fullName>
    </submittedName>
</protein>
<dbReference type="RefSeq" id="WP_092341460.1">
    <property type="nucleotide sequence ID" value="NZ_FNIB01000010.1"/>
</dbReference>
<dbReference type="AlphaFoldDB" id="A0A4R8V316"/>
<reference evidence="1 3" key="1">
    <citation type="submission" date="2016-10" db="EMBL/GenBank/DDBJ databases">
        <authorList>
            <person name="Varghese N."/>
            <person name="Submissions S."/>
        </authorList>
    </citation>
    <scope>NUCLEOTIDE SEQUENCE [LARGE SCALE GENOMIC DNA]</scope>
    <source>
        <strain evidence="1 3">CGMCC 1.11215</strain>
    </source>
</reference>
<evidence type="ECO:0000313" key="1">
    <source>
        <dbReference type="EMBL" id="SDO07903.1"/>
    </source>
</evidence>
<accession>A0A4R8V316</accession>
<evidence type="ECO:0000313" key="2">
    <source>
        <dbReference type="EMBL" id="TFB76745.1"/>
    </source>
</evidence>
<dbReference type="Proteomes" id="UP000199639">
    <property type="component" value="Unassembled WGS sequence"/>
</dbReference>
<gene>
    <name evidence="2" type="ORF">E3O21_10070</name>
    <name evidence="1" type="ORF">SAMN05216368_1102</name>
</gene>
<proteinExistence type="predicted"/>
<reference evidence="2 4" key="2">
    <citation type="submission" date="2019-03" db="EMBL/GenBank/DDBJ databases">
        <title>Genomics of glacier-inhabiting Cryobacterium strains.</title>
        <authorList>
            <person name="Liu Q."/>
            <person name="Xin Y.-H."/>
        </authorList>
    </citation>
    <scope>NUCLEOTIDE SEQUENCE [LARGE SCALE GENOMIC DNA]</scope>
    <source>
        <strain evidence="2 4">Hh8</strain>
    </source>
</reference>
<dbReference type="Proteomes" id="UP000298252">
    <property type="component" value="Unassembled WGS sequence"/>
</dbReference>
<evidence type="ECO:0000313" key="4">
    <source>
        <dbReference type="Proteomes" id="UP000298252"/>
    </source>
</evidence>